<feature type="signal peptide" evidence="1">
    <location>
        <begin position="1"/>
        <end position="38"/>
    </location>
</feature>
<evidence type="ECO:0008006" key="4">
    <source>
        <dbReference type="Google" id="ProtNLM"/>
    </source>
</evidence>
<comment type="caution">
    <text evidence="2">The sequence shown here is derived from an EMBL/GenBank/DDBJ whole genome shotgun (WGS) entry which is preliminary data.</text>
</comment>
<gene>
    <name evidence="2" type="ORF">Pla22_35450</name>
</gene>
<accession>A0A5C5WLY7</accession>
<dbReference type="Proteomes" id="UP000316598">
    <property type="component" value="Unassembled WGS sequence"/>
</dbReference>
<proteinExistence type="predicted"/>
<evidence type="ECO:0000313" key="2">
    <source>
        <dbReference type="EMBL" id="TWT50802.1"/>
    </source>
</evidence>
<dbReference type="EMBL" id="SJPI01000002">
    <property type="protein sequence ID" value="TWT50802.1"/>
    <property type="molecule type" value="Genomic_DNA"/>
</dbReference>
<reference evidence="2 3" key="1">
    <citation type="submission" date="2019-02" db="EMBL/GenBank/DDBJ databases">
        <title>Deep-cultivation of Planctomycetes and their phenomic and genomic characterization uncovers novel biology.</title>
        <authorList>
            <person name="Wiegand S."/>
            <person name="Jogler M."/>
            <person name="Boedeker C."/>
            <person name="Pinto D."/>
            <person name="Vollmers J."/>
            <person name="Rivas-Marin E."/>
            <person name="Kohn T."/>
            <person name="Peeters S.H."/>
            <person name="Heuer A."/>
            <person name="Rast P."/>
            <person name="Oberbeckmann S."/>
            <person name="Bunk B."/>
            <person name="Jeske O."/>
            <person name="Meyerdierks A."/>
            <person name="Storesund J.E."/>
            <person name="Kallscheuer N."/>
            <person name="Luecker S."/>
            <person name="Lage O.M."/>
            <person name="Pohl T."/>
            <person name="Merkel B.J."/>
            <person name="Hornburger P."/>
            <person name="Mueller R.-W."/>
            <person name="Bruemmer F."/>
            <person name="Labrenz M."/>
            <person name="Spormann A.M."/>
            <person name="Op Den Camp H."/>
            <person name="Overmann J."/>
            <person name="Amann R."/>
            <person name="Jetten M.S.M."/>
            <person name="Mascher T."/>
            <person name="Medema M.H."/>
            <person name="Devos D.P."/>
            <person name="Kaster A.-K."/>
            <person name="Ovreas L."/>
            <person name="Rohde M."/>
            <person name="Galperin M.Y."/>
            <person name="Jogler C."/>
        </authorList>
    </citation>
    <scope>NUCLEOTIDE SEQUENCE [LARGE SCALE GENOMIC DNA]</scope>
    <source>
        <strain evidence="2 3">Pla22</strain>
    </source>
</reference>
<evidence type="ECO:0000256" key="1">
    <source>
        <dbReference type="SAM" id="SignalP"/>
    </source>
</evidence>
<dbReference type="AlphaFoldDB" id="A0A5C5WLY7"/>
<keyword evidence="3" id="KW-1185">Reference proteome</keyword>
<feature type="chain" id="PRO_5022814666" description="Cytochrome c domain-containing protein" evidence="1">
    <location>
        <begin position="39"/>
        <end position="447"/>
    </location>
</feature>
<evidence type="ECO:0000313" key="3">
    <source>
        <dbReference type="Proteomes" id="UP000316598"/>
    </source>
</evidence>
<keyword evidence="1" id="KW-0732">Signal</keyword>
<name>A0A5C5WLY7_9BACT</name>
<protein>
    <recommendedName>
        <fullName evidence="4">Cytochrome c domain-containing protein</fullName>
    </recommendedName>
</protein>
<sequence length="447" mass="50341" precursor="true">MRPTNVNLLTNHPFVDCLRLIPLALLVLLPASSSAVHAQGDYERPPIDYLNAEVHDPCAVLAKKLESGEVKLDYDPTYGYLKSVLKELDVPVSSQTLVFSKTSLQLHRISPRMPRSLYFNDDVYVGYCQRGDVLEFAATDAKQGATFYTLKQTPKGTPEFVRDKGGCLSCHASSRTQNIPGYLVRSVFSDAAGRPKLGSGTFTTDHTSDFKDRWGGWYVTGSHGKMRHMGNTLCTGDEHTFDRESGANEDDLSERFRTDTYLTPHSDIVALMVLEHQTQMHNAIAAANYETRSALHQSFQMNELLDRPKDHVSESAQRRIESASQRVLKYLLMCDEFQLTDTVSGSTTFADDFTAKGKLDSQGRSLREFDLETRLFKYPCSYLIYSAAFDGMPDEVRSRVLVKLKAILDGQDQSPEYAHLTPPMRRDILEILRDTKPEFKQILLASR</sequence>
<organism evidence="2 3">
    <name type="scientific">Rubripirellula amarantea</name>
    <dbReference type="NCBI Taxonomy" id="2527999"/>
    <lineage>
        <taxon>Bacteria</taxon>
        <taxon>Pseudomonadati</taxon>
        <taxon>Planctomycetota</taxon>
        <taxon>Planctomycetia</taxon>
        <taxon>Pirellulales</taxon>
        <taxon>Pirellulaceae</taxon>
        <taxon>Rubripirellula</taxon>
    </lineage>
</organism>